<name>A0A6B2LYA6_9BACT</name>
<proteinExistence type="predicted"/>
<dbReference type="GO" id="GO:0020037">
    <property type="term" value="F:heme binding"/>
    <property type="evidence" value="ECO:0007669"/>
    <property type="project" value="InterPro"/>
</dbReference>
<dbReference type="InterPro" id="IPR036909">
    <property type="entry name" value="Cyt_c-like_dom_sf"/>
</dbReference>
<dbReference type="AlphaFoldDB" id="A0A6B2LYA6"/>
<dbReference type="EMBL" id="JAAGNX010000001">
    <property type="protein sequence ID" value="NDV60894.1"/>
    <property type="molecule type" value="Genomic_DNA"/>
</dbReference>
<dbReference type="GO" id="GO:0009055">
    <property type="term" value="F:electron transfer activity"/>
    <property type="evidence" value="ECO:0007669"/>
    <property type="project" value="InterPro"/>
</dbReference>
<accession>A0A6B2LYA6</accession>
<feature type="domain" description="Cytochrome c" evidence="5">
    <location>
        <begin position="77"/>
        <end position="221"/>
    </location>
</feature>
<keyword evidence="1 4" id="KW-0349">Heme</keyword>
<sequence>MKSLPLIFLGVFFTLAFSWTGIVLTTHIQMKDLTPATSELVNDKGEPIGGPTYKADGQIFMGENTPGMTAYPQALVGEAQRGKLVYQEMGCLYCHSQQVRREGFGSDFERGWGNRQSVARDYIESERIMLGTMRTGPDLANVGLRYSELWQYQHLYNPQITSPGSTMPPFPFLFEVQPVSETRGPSPDAIELPDDYHPGEGLELIPTQRARDLVAYMMSLQQDYELPEMKFTQ</sequence>
<reference evidence="6 7" key="1">
    <citation type="submission" date="2020-02" db="EMBL/GenBank/DDBJ databases">
        <title>Albibacoteraceae fam. nov., the first described family within the subdivision 4 Verrucomicrobia.</title>
        <authorList>
            <person name="Xi F."/>
        </authorList>
    </citation>
    <scope>NUCLEOTIDE SEQUENCE [LARGE SCALE GENOMIC DNA]</scope>
    <source>
        <strain evidence="6 7">CK1056</strain>
    </source>
</reference>
<evidence type="ECO:0000313" key="6">
    <source>
        <dbReference type="EMBL" id="NDV60894.1"/>
    </source>
</evidence>
<evidence type="ECO:0000256" key="2">
    <source>
        <dbReference type="ARBA" id="ARBA00022723"/>
    </source>
</evidence>
<dbReference type="Gene3D" id="1.10.760.10">
    <property type="entry name" value="Cytochrome c-like domain"/>
    <property type="match status" value="1"/>
</dbReference>
<dbReference type="InterPro" id="IPR003468">
    <property type="entry name" value="Cyt_c_oxidase_monohaem-su/FixO"/>
</dbReference>
<dbReference type="SUPFAM" id="SSF46626">
    <property type="entry name" value="Cytochrome c"/>
    <property type="match status" value="1"/>
</dbReference>
<keyword evidence="7" id="KW-1185">Reference proteome</keyword>
<dbReference type="GO" id="GO:0046872">
    <property type="term" value="F:metal ion binding"/>
    <property type="evidence" value="ECO:0007669"/>
    <property type="project" value="UniProtKB-KW"/>
</dbReference>
<organism evidence="6 7">
    <name type="scientific">Oceanipulchritudo coccoides</name>
    <dbReference type="NCBI Taxonomy" id="2706888"/>
    <lineage>
        <taxon>Bacteria</taxon>
        <taxon>Pseudomonadati</taxon>
        <taxon>Verrucomicrobiota</taxon>
        <taxon>Opitutia</taxon>
        <taxon>Puniceicoccales</taxon>
        <taxon>Oceanipulchritudinaceae</taxon>
        <taxon>Oceanipulchritudo</taxon>
    </lineage>
</organism>
<protein>
    <submittedName>
        <fullName evidence="6">C-type cytochrome</fullName>
    </submittedName>
</protein>
<comment type="caution">
    <text evidence="6">The sequence shown here is derived from an EMBL/GenBank/DDBJ whole genome shotgun (WGS) entry which is preliminary data.</text>
</comment>
<keyword evidence="2 4" id="KW-0479">Metal-binding</keyword>
<evidence type="ECO:0000256" key="1">
    <source>
        <dbReference type="ARBA" id="ARBA00022617"/>
    </source>
</evidence>
<evidence type="ECO:0000313" key="7">
    <source>
        <dbReference type="Proteomes" id="UP000478417"/>
    </source>
</evidence>
<evidence type="ECO:0000259" key="5">
    <source>
        <dbReference type="PROSITE" id="PS51007"/>
    </source>
</evidence>
<dbReference type="PROSITE" id="PS51007">
    <property type="entry name" value="CYTC"/>
    <property type="match status" value="1"/>
</dbReference>
<evidence type="ECO:0000256" key="3">
    <source>
        <dbReference type="ARBA" id="ARBA00023004"/>
    </source>
</evidence>
<dbReference type="Proteomes" id="UP000478417">
    <property type="component" value="Unassembled WGS sequence"/>
</dbReference>
<keyword evidence="3 4" id="KW-0408">Iron</keyword>
<dbReference type="RefSeq" id="WP_163961325.1">
    <property type="nucleotide sequence ID" value="NZ_JAAGNX010000001.1"/>
</dbReference>
<evidence type="ECO:0000256" key="4">
    <source>
        <dbReference type="PROSITE-ProRule" id="PRU00433"/>
    </source>
</evidence>
<dbReference type="InterPro" id="IPR009056">
    <property type="entry name" value="Cyt_c-like_dom"/>
</dbReference>
<gene>
    <name evidence="6" type="ORF">G0Q06_00340</name>
</gene>
<dbReference type="Pfam" id="PF02433">
    <property type="entry name" value="FixO"/>
    <property type="match status" value="1"/>
</dbReference>